<evidence type="ECO:0000313" key="2">
    <source>
        <dbReference type="WBParaSite" id="PS1159_v2.g806.t1"/>
    </source>
</evidence>
<dbReference type="Proteomes" id="UP000887580">
    <property type="component" value="Unplaced"/>
</dbReference>
<protein>
    <submittedName>
        <fullName evidence="2">Uncharacterized protein</fullName>
    </submittedName>
</protein>
<reference evidence="2" key="1">
    <citation type="submission" date="2022-11" db="UniProtKB">
        <authorList>
            <consortium name="WormBaseParasite"/>
        </authorList>
    </citation>
    <scope>IDENTIFICATION</scope>
</reference>
<evidence type="ECO:0000313" key="1">
    <source>
        <dbReference type="Proteomes" id="UP000887580"/>
    </source>
</evidence>
<sequence>MDTSPYRTKLRSYSRRSQGDTSRHSQSSFKTPMQRRPRTKRGKLPSPPPTPRANRTMMNDSDATPSNFNSSLLNSVSDDTPKRKSARKSRLSEAPHLVTPGASTKACQTEESGKVKRAKEELEKESRKLKKKGDTVNKTASRIHQQAHDFAQCVSGALNNINKLL</sequence>
<proteinExistence type="predicted"/>
<dbReference type="WBParaSite" id="PS1159_v2.g806.t1">
    <property type="protein sequence ID" value="PS1159_v2.g806.t1"/>
    <property type="gene ID" value="PS1159_v2.g806"/>
</dbReference>
<accession>A0AC35GRI2</accession>
<name>A0AC35GRI2_9BILA</name>
<organism evidence="1 2">
    <name type="scientific">Panagrolaimus sp. PS1159</name>
    <dbReference type="NCBI Taxonomy" id="55785"/>
    <lineage>
        <taxon>Eukaryota</taxon>
        <taxon>Metazoa</taxon>
        <taxon>Ecdysozoa</taxon>
        <taxon>Nematoda</taxon>
        <taxon>Chromadorea</taxon>
        <taxon>Rhabditida</taxon>
        <taxon>Tylenchina</taxon>
        <taxon>Panagrolaimomorpha</taxon>
        <taxon>Panagrolaimoidea</taxon>
        <taxon>Panagrolaimidae</taxon>
        <taxon>Panagrolaimus</taxon>
    </lineage>
</organism>